<keyword evidence="7" id="KW-0472">Membrane</keyword>
<dbReference type="InterPro" id="IPR009051">
    <property type="entry name" value="Helical_ferredxn"/>
</dbReference>
<keyword evidence="1" id="KW-0004">4Fe-4S</keyword>
<evidence type="ECO:0000256" key="4">
    <source>
        <dbReference type="ARBA" id="ARBA00023004"/>
    </source>
</evidence>
<dbReference type="GO" id="GO:0046872">
    <property type="term" value="F:metal ion binding"/>
    <property type="evidence" value="ECO:0007669"/>
    <property type="project" value="UniProtKB-KW"/>
</dbReference>
<dbReference type="GO" id="GO:0051539">
    <property type="term" value="F:4 iron, 4 sulfur cluster binding"/>
    <property type="evidence" value="ECO:0007669"/>
    <property type="project" value="UniProtKB-KW"/>
</dbReference>
<protein>
    <recommendedName>
        <fullName evidence="8">4Fe-4S ferredoxin-type domain-containing protein</fullName>
    </recommendedName>
</protein>
<feature type="transmembrane region" description="Helical" evidence="7">
    <location>
        <begin position="352"/>
        <end position="370"/>
    </location>
</feature>
<feature type="transmembrane region" description="Helical" evidence="7">
    <location>
        <begin position="325"/>
        <end position="346"/>
    </location>
</feature>
<accession>A0A7C4KLN2</accession>
<comment type="caution">
    <text evidence="9">The sequence shown here is derived from an EMBL/GenBank/DDBJ whole genome shotgun (WGS) entry which is preliminary data.</text>
</comment>
<feature type="transmembrane region" description="Helical" evidence="7">
    <location>
        <begin position="172"/>
        <end position="194"/>
    </location>
</feature>
<evidence type="ECO:0000259" key="8">
    <source>
        <dbReference type="PROSITE" id="PS51379"/>
    </source>
</evidence>
<dbReference type="InterPro" id="IPR017896">
    <property type="entry name" value="4Fe4S_Fe-S-bd"/>
</dbReference>
<feature type="region of interest" description="Disordered" evidence="6">
    <location>
        <begin position="1"/>
        <end position="20"/>
    </location>
</feature>
<feature type="transmembrane region" description="Helical" evidence="7">
    <location>
        <begin position="247"/>
        <end position="265"/>
    </location>
</feature>
<evidence type="ECO:0000256" key="6">
    <source>
        <dbReference type="SAM" id="MobiDB-lite"/>
    </source>
</evidence>
<evidence type="ECO:0000313" key="9">
    <source>
        <dbReference type="EMBL" id="HGS23279.1"/>
    </source>
</evidence>
<dbReference type="Gene3D" id="1.20.950.20">
    <property type="entry name" value="Transmembrane di-heme cytochromes, Chain C"/>
    <property type="match status" value="1"/>
</dbReference>
<dbReference type="SUPFAM" id="SSF46548">
    <property type="entry name" value="alpha-helical ferredoxin"/>
    <property type="match status" value="1"/>
</dbReference>
<evidence type="ECO:0000256" key="3">
    <source>
        <dbReference type="ARBA" id="ARBA00023002"/>
    </source>
</evidence>
<dbReference type="InterPro" id="IPR051460">
    <property type="entry name" value="HdrC_iron-sulfur_subunit"/>
</dbReference>
<dbReference type="PANTHER" id="PTHR43255">
    <property type="entry name" value="IRON-SULFUR-BINDING OXIDOREDUCTASE FADF-RELATED-RELATED"/>
    <property type="match status" value="1"/>
</dbReference>
<keyword evidence="7" id="KW-1133">Transmembrane helix</keyword>
<dbReference type="InterPro" id="IPR017900">
    <property type="entry name" value="4Fe4S_Fe_S_CS"/>
</dbReference>
<evidence type="ECO:0000256" key="7">
    <source>
        <dbReference type="SAM" id="Phobius"/>
    </source>
</evidence>
<dbReference type="PROSITE" id="PS51379">
    <property type="entry name" value="4FE4S_FER_2"/>
    <property type="match status" value="1"/>
</dbReference>
<keyword evidence="3" id="KW-0560">Oxidoreductase</keyword>
<reference evidence="9" key="1">
    <citation type="journal article" date="2020" name="mSystems">
        <title>Genome- and Community-Level Interaction Insights into Carbon Utilization and Element Cycling Functions of Hydrothermarchaeota in Hydrothermal Sediment.</title>
        <authorList>
            <person name="Zhou Z."/>
            <person name="Liu Y."/>
            <person name="Xu W."/>
            <person name="Pan J."/>
            <person name="Luo Z.H."/>
            <person name="Li M."/>
        </authorList>
    </citation>
    <scope>NUCLEOTIDE SEQUENCE [LARGE SCALE GENOMIC DNA]</scope>
    <source>
        <strain evidence="9">SpSt-573</strain>
    </source>
</reference>
<evidence type="ECO:0000256" key="2">
    <source>
        <dbReference type="ARBA" id="ARBA00022723"/>
    </source>
</evidence>
<evidence type="ECO:0000256" key="1">
    <source>
        <dbReference type="ARBA" id="ARBA00022485"/>
    </source>
</evidence>
<evidence type="ECO:0000256" key="5">
    <source>
        <dbReference type="ARBA" id="ARBA00023014"/>
    </source>
</evidence>
<feature type="domain" description="4Fe-4S ferredoxin-type" evidence="8">
    <location>
        <begin position="71"/>
        <end position="102"/>
    </location>
</feature>
<feature type="transmembrane region" description="Helical" evidence="7">
    <location>
        <begin position="285"/>
        <end position="305"/>
    </location>
</feature>
<keyword evidence="7" id="KW-0812">Transmembrane</keyword>
<keyword evidence="2" id="KW-0479">Metal-binding</keyword>
<dbReference type="SUPFAM" id="SSF103501">
    <property type="entry name" value="Respiratory nitrate reductase 1 gamma chain"/>
    <property type="match status" value="1"/>
</dbReference>
<dbReference type="GO" id="GO:0005886">
    <property type="term" value="C:plasma membrane"/>
    <property type="evidence" value="ECO:0007669"/>
    <property type="project" value="TreeGrafter"/>
</dbReference>
<proteinExistence type="predicted"/>
<dbReference type="GO" id="GO:0016491">
    <property type="term" value="F:oxidoreductase activity"/>
    <property type="evidence" value="ECO:0007669"/>
    <property type="project" value="UniProtKB-KW"/>
</dbReference>
<dbReference type="PROSITE" id="PS00198">
    <property type="entry name" value="4FE4S_FER_1"/>
    <property type="match status" value="1"/>
</dbReference>
<dbReference type="Gene3D" id="1.10.1060.10">
    <property type="entry name" value="Alpha-helical ferredoxin"/>
    <property type="match status" value="1"/>
</dbReference>
<dbReference type="NCBIfam" id="NF038018">
    <property type="entry name" value="qmoC"/>
    <property type="match status" value="1"/>
</dbReference>
<keyword evidence="5" id="KW-0411">Iron-sulfur</keyword>
<dbReference type="Pfam" id="PF13183">
    <property type="entry name" value="Fer4_8"/>
    <property type="match status" value="1"/>
</dbReference>
<feature type="transmembrane region" description="Helical" evidence="7">
    <location>
        <begin position="129"/>
        <end position="152"/>
    </location>
</feature>
<gene>
    <name evidence="9" type="ORF">ENT37_15620</name>
</gene>
<name>A0A7C4KLN2_9CHLR</name>
<dbReference type="PANTHER" id="PTHR43255:SF1">
    <property type="entry name" value="IRON-SULFUR-BINDING OXIDOREDUCTASE FADF-RELATED"/>
    <property type="match status" value="1"/>
</dbReference>
<organism evidence="9">
    <name type="scientific">Anaerolinea thermolimosa</name>
    <dbReference type="NCBI Taxonomy" id="229919"/>
    <lineage>
        <taxon>Bacteria</taxon>
        <taxon>Bacillati</taxon>
        <taxon>Chloroflexota</taxon>
        <taxon>Anaerolineae</taxon>
        <taxon>Anaerolineales</taxon>
        <taxon>Anaerolineaceae</taxon>
        <taxon>Anaerolinea</taxon>
    </lineage>
</organism>
<dbReference type="InterPro" id="IPR036197">
    <property type="entry name" value="NarG-like_sf"/>
</dbReference>
<sequence length="410" mass="45962">MASDSPQQKTPRHAERLSPDRDLLRQVLGSGGEDLRKCMQCATCSAVCELTDGHHPSPRKEMLWAQWGLRQRLMTDPDIWLCHQCNDCTLRCPRGARPGDVMAALRRECVIHYAVPGPIGRWASRPSSLVWIVLVSAAVLAVASSIWQWAGLTRAELSSTGSRIVFPFWTRLPHGLLMAGGLLLLIANAVKLFLSARRYWRALIAAGMPPDPRHGQKSSLGAALLRIIWHDDFSLCAANKTRRTAHLLVVYGMLALFLTDLWIITARFNPMLTGLVYPLAFLNPWKIMANLAGLAVLIGCLMMLIDRWRHPKTAGRGNHYDWALLGFLILIVLTGFGSELLHYARIDTLRHAVYAVHLVMVLAFLWMLPYSKLAHVVYRTVAMVYAERTGRRAFRQQVEDPLKAQAGVPE</sequence>
<dbReference type="AlphaFoldDB" id="A0A7C4KLN2"/>
<keyword evidence="4" id="KW-0408">Iron</keyword>
<dbReference type="EMBL" id="DSYK01000783">
    <property type="protein sequence ID" value="HGS23279.1"/>
    <property type="molecule type" value="Genomic_DNA"/>
</dbReference>